<dbReference type="AlphaFoldDB" id="J1JVP4"/>
<dbReference type="Pfam" id="PF08904">
    <property type="entry name" value="EipB_like"/>
    <property type="match status" value="1"/>
</dbReference>
<dbReference type="STRING" id="1094558.ME5_01176"/>
<sequence length="281" mass="32002">MSRLILALTFCALSLCSVQSKDTIKMASHLAIYDLQLDSATEQSGISGLTGRMAYAFQDSVCEGYKTHFRFVTRIATDDLPDRLTDQEVENYEAFNGQEFRFQSRTKIDQEITNETNGVATIKHGKMMVKLTKPEESEHYLQSADFPTVQTKEVIRRAKAGEHFYQTTLFDGSEEADSLTQATVFIGQKKEPVSDHESDVLGELGQEEYWPVTISYFDDKEHQDGLPIYSTSFKLYENGVTRDLVMDYGTFVVRGKLTRFEMIRDKIHPPQDLPKNNCVND</sequence>
<dbReference type="EMBL" id="AIMB01000008">
    <property type="protein sequence ID" value="EJF88625.1"/>
    <property type="molecule type" value="Genomic_DNA"/>
</dbReference>
<dbReference type="OrthoDB" id="9815514at2"/>
<protein>
    <recommendedName>
        <fullName evidence="3">ATP-binding protein</fullName>
    </recommendedName>
</protein>
<name>J1JVP4_9HYPH</name>
<dbReference type="RefSeq" id="WP_008039337.1">
    <property type="nucleotide sequence ID" value="NZ_JH725147.1"/>
</dbReference>
<dbReference type="HOGENOM" id="CLU_064490_0_0_5"/>
<evidence type="ECO:0000313" key="2">
    <source>
        <dbReference type="Proteomes" id="UP000008952"/>
    </source>
</evidence>
<dbReference type="eggNOG" id="ENOG502ZXPR">
    <property type="taxonomic scope" value="Bacteria"/>
</dbReference>
<dbReference type="InterPro" id="IPR015000">
    <property type="entry name" value="EipB-like"/>
</dbReference>
<gene>
    <name evidence="1" type="ORF">ME5_01176</name>
</gene>
<dbReference type="Proteomes" id="UP000008952">
    <property type="component" value="Unassembled WGS sequence"/>
</dbReference>
<evidence type="ECO:0000313" key="1">
    <source>
        <dbReference type="EMBL" id="EJF88625.1"/>
    </source>
</evidence>
<organism evidence="1 2">
    <name type="scientific">Bartonella tamiae Th239</name>
    <dbReference type="NCBI Taxonomy" id="1094558"/>
    <lineage>
        <taxon>Bacteria</taxon>
        <taxon>Pseudomonadati</taxon>
        <taxon>Pseudomonadota</taxon>
        <taxon>Alphaproteobacteria</taxon>
        <taxon>Hyphomicrobiales</taxon>
        <taxon>Bartonellaceae</taxon>
        <taxon>Bartonella</taxon>
    </lineage>
</organism>
<keyword evidence="2" id="KW-1185">Reference proteome</keyword>
<comment type="caution">
    <text evidence="1">The sequence shown here is derived from an EMBL/GenBank/DDBJ whole genome shotgun (WGS) entry which is preliminary data.</text>
</comment>
<reference evidence="1 2" key="1">
    <citation type="submission" date="2012-03" db="EMBL/GenBank/DDBJ databases">
        <title>The Genome Sequence of Bartonella tamiae Th239.</title>
        <authorList>
            <consortium name="The Broad Institute Genome Sequencing Platform"/>
            <consortium name="The Broad Institute Genome Sequencing Center for Infectious Disease"/>
            <person name="Feldgarden M."/>
            <person name="Kirby J."/>
            <person name="Kosoy M."/>
            <person name="Birtles R."/>
            <person name="Probert W.S."/>
            <person name="Chiaraviglio L."/>
            <person name="Young S.K."/>
            <person name="Zeng Q."/>
            <person name="Gargeya S."/>
            <person name="Fitzgerald M."/>
            <person name="Haas B."/>
            <person name="Abouelleil A."/>
            <person name="Alvarado L."/>
            <person name="Arachchi H.M."/>
            <person name="Berlin A."/>
            <person name="Chapman S.B."/>
            <person name="Gearin G."/>
            <person name="Goldberg J."/>
            <person name="Griggs A."/>
            <person name="Gujja S."/>
            <person name="Hansen M."/>
            <person name="Heiman D."/>
            <person name="Howarth C."/>
            <person name="Larimer J."/>
            <person name="Lui A."/>
            <person name="MacDonald P.J.P."/>
            <person name="McCowen C."/>
            <person name="Montmayeur A."/>
            <person name="Murphy C."/>
            <person name="Neiman D."/>
            <person name="Pearson M."/>
            <person name="Priest M."/>
            <person name="Roberts A."/>
            <person name="Saif S."/>
            <person name="Shea T."/>
            <person name="Sisk P."/>
            <person name="Stolte C."/>
            <person name="Sykes S."/>
            <person name="Wortman J."/>
            <person name="Nusbaum C."/>
            <person name="Birren B."/>
        </authorList>
    </citation>
    <scope>NUCLEOTIDE SEQUENCE [LARGE SCALE GENOMIC DNA]</scope>
    <source>
        <strain evidence="1 2">Th239</strain>
    </source>
</reference>
<proteinExistence type="predicted"/>
<accession>J1JVP4</accession>
<evidence type="ECO:0008006" key="3">
    <source>
        <dbReference type="Google" id="ProtNLM"/>
    </source>
</evidence>
<dbReference type="PATRIC" id="fig|1094558.3.peg.1274"/>